<gene>
    <name evidence="1" type="ORF">EK398_13300</name>
</gene>
<dbReference type="Proteomes" id="UP000288388">
    <property type="component" value="Unassembled WGS sequence"/>
</dbReference>
<evidence type="ECO:0000313" key="1">
    <source>
        <dbReference type="EMBL" id="RVU95743.1"/>
    </source>
</evidence>
<dbReference type="AlphaFoldDB" id="A0A437UQ34"/>
<sequence>MRNVTQKQQNKHFFLKLFWYCSLILALLLLVSGYFQKNTIFTIVALIIGISFRYFGDTLVFTDINKRIERRLTK</sequence>
<name>A0A437UQ34_ENTAV</name>
<evidence type="ECO:0000313" key="2">
    <source>
        <dbReference type="Proteomes" id="UP000288388"/>
    </source>
</evidence>
<comment type="caution">
    <text evidence="1">The sequence shown here is derived from an EMBL/GenBank/DDBJ whole genome shotgun (WGS) entry which is preliminary data.</text>
</comment>
<proteinExistence type="predicted"/>
<reference evidence="1 2" key="1">
    <citation type="submission" date="2018-12" db="EMBL/GenBank/DDBJ databases">
        <title>A novel vanA-carrying plasmid in a clinical isolate of Enterococcus avium.</title>
        <authorList>
            <person name="Bernasconi O.J."/>
            <person name="Luzzaro F."/>
            <person name="Endimiani A."/>
        </authorList>
    </citation>
    <scope>NUCLEOTIDE SEQUENCE [LARGE SCALE GENOMIC DNA]</scope>
    <source>
        <strain evidence="1 2">LC0559/18</strain>
    </source>
</reference>
<protein>
    <submittedName>
        <fullName evidence="1">Uncharacterized protein</fullName>
    </submittedName>
</protein>
<dbReference type="EMBL" id="RYZS01000001">
    <property type="protein sequence ID" value="RVU95743.1"/>
    <property type="molecule type" value="Genomic_DNA"/>
</dbReference>
<organism evidence="1 2">
    <name type="scientific">Enterococcus avium</name>
    <name type="common">Streptococcus avium</name>
    <dbReference type="NCBI Taxonomy" id="33945"/>
    <lineage>
        <taxon>Bacteria</taxon>
        <taxon>Bacillati</taxon>
        <taxon>Bacillota</taxon>
        <taxon>Bacilli</taxon>
        <taxon>Lactobacillales</taxon>
        <taxon>Enterococcaceae</taxon>
        <taxon>Enterococcus</taxon>
    </lineage>
</organism>
<accession>A0A437UQ34</accession>